<protein>
    <recommendedName>
        <fullName evidence="3">Terminase</fullName>
    </recommendedName>
</protein>
<organism evidence="1 2">
    <name type="scientific">Prevotella amnii CRIS 21A-A</name>
    <dbReference type="NCBI Taxonomy" id="679191"/>
    <lineage>
        <taxon>Bacteria</taxon>
        <taxon>Pseudomonadati</taxon>
        <taxon>Bacteroidota</taxon>
        <taxon>Bacteroidia</taxon>
        <taxon>Bacteroidales</taxon>
        <taxon>Prevotellaceae</taxon>
        <taxon>Prevotella</taxon>
    </lineage>
</organism>
<proteinExistence type="predicted"/>
<dbReference type="InterPro" id="IPR027417">
    <property type="entry name" value="P-loop_NTPase"/>
</dbReference>
<dbReference type="Proteomes" id="UP000016016">
    <property type="component" value="Unassembled WGS sequence"/>
</dbReference>
<dbReference type="Gene3D" id="3.40.50.300">
    <property type="entry name" value="P-loop containing nucleotide triphosphate hydrolases"/>
    <property type="match status" value="1"/>
</dbReference>
<dbReference type="RefSeq" id="WP_008447470.1">
    <property type="nucleotide sequence ID" value="NZ_ADFQ01000019.1"/>
</dbReference>
<accession>E1GUF3</accession>
<gene>
    <name evidence="1" type="ORF">HMPREF9018_0454</name>
</gene>
<dbReference type="AlphaFoldDB" id="E1GUF3"/>
<sequence length="697" mass="80236">MQKEVVSILKENNKRNADVYQWFDPISGIGSIGKRTEVHIDDFPLETQYLPVEMLNLLLVKLLMKCGSIKHFLTIELAVEYSEEDRLKVIEQFVRLRCRYDFAFWAAMYVYIKNKGGGDDVLFRLTRPQRKFVERLEALRKANKPIRIVLLKARQWGGSTTSQLYMAWLQLIHKVGLNSLIIAHQGAGSDEIKDMFDRMIKAYPISMLYKLGETYNENESKLVGVGHSGSIHRVPQRNCKIKIGTAERPDSCRGGDYNLVHLSEVGLWKTTDGKKPEDIVRSACSGVLLKPYTMIVYESTANGTGNFFQREYDAAKRGTSQFEAMFVSWFDIEQYSLPFDNDDEKADFAIWLWKNKNNTTPSSARAESGRYLWWLWQKGATLEAINWYVQERAKYNEHAPMASEYPSDDVEAFVHSGERVFDKYKVDTFRASCKPPKLIGDVYADEDEGKNALKNLRFTEDAQGLLWVWDLPEIDDKEIVTNRYVTIVDIGGRSKKADWSVILVIDRLFMMDGGRPQVVAQWYGHIDMDILAWKAAQIAAFYDNSLLVIESNTLETHDKERSVDGDLSHFILNQIKDVYPNLYARKQTEDEIREGIPRKYGFHTNVATKPMIISTLIKVVREHLYIERDERCLDEYVVYEKKQNGAFGAIIGKHDDLLMTRAIGLHICFYEMPIPTIVLRVNRIMPKKKKAVSAATI</sequence>
<dbReference type="Gene3D" id="3.30.420.240">
    <property type="match status" value="1"/>
</dbReference>
<evidence type="ECO:0008006" key="3">
    <source>
        <dbReference type="Google" id="ProtNLM"/>
    </source>
</evidence>
<dbReference type="EMBL" id="ADFQ01000019">
    <property type="protein sequence ID" value="EFN91721.1"/>
    <property type="molecule type" value="Genomic_DNA"/>
</dbReference>
<evidence type="ECO:0000313" key="2">
    <source>
        <dbReference type="Proteomes" id="UP000016016"/>
    </source>
</evidence>
<evidence type="ECO:0000313" key="1">
    <source>
        <dbReference type="EMBL" id="EFN91721.1"/>
    </source>
</evidence>
<name>E1GUF3_9BACT</name>
<reference evidence="1 2" key="1">
    <citation type="submission" date="2010-09" db="EMBL/GenBank/DDBJ databases">
        <authorList>
            <person name="Harkins D.M."/>
            <person name="Madupu R."/>
            <person name="Durkin A.S."/>
            <person name="Torralba M."/>
            <person name="Methe B."/>
            <person name="Sutton G.G."/>
            <person name="Nelson K.E."/>
        </authorList>
    </citation>
    <scope>NUCLEOTIDE SEQUENCE [LARGE SCALE GENOMIC DNA]</scope>
    <source>
        <strain evidence="1 2">CRIS 21A-A</strain>
    </source>
</reference>
<comment type="caution">
    <text evidence="1">The sequence shown here is derived from an EMBL/GenBank/DDBJ whole genome shotgun (WGS) entry which is preliminary data.</text>
</comment>
<dbReference type="eggNOG" id="COG4373">
    <property type="taxonomic scope" value="Bacteria"/>
</dbReference>